<dbReference type="CDD" id="cd00077">
    <property type="entry name" value="HDc"/>
    <property type="match status" value="2"/>
</dbReference>
<dbReference type="AlphaFoldDB" id="A0A1C0A5S8"/>
<keyword evidence="2" id="KW-0378">Hydrolase</keyword>
<dbReference type="InterPro" id="IPR003607">
    <property type="entry name" value="HD/PDEase_dom"/>
</dbReference>
<organism evidence="2 3">
    <name type="scientific">Orenia metallireducens</name>
    <dbReference type="NCBI Taxonomy" id="1413210"/>
    <lineage>
        <taxon>Bacteria</taxon>
        <taxon>Bacillati</taxon>
        <taxon>Bacillota</taxon>
        <taxon>Clostridia</taxon>
        <taxon>Halanaerobiales</taxon>
        <taxon>Halobacteroidaceae</taxon>
        <taxon>Orenia</taxon>
    </lineage>
</organism>
<dbReference type="PROSITE" id="PS51832">
    <property type="entry name" value="HD_GYP"/>
    <property type="match status" value="1"/>
</dbReference>
<dbReference type="PANTHER" id="PTHR43155:SF1">
    <property type="entry name" value="3'3'-CGAMP-SPECIFIC PHOSPHODIESTERASE 1"/>
    <property type="match status" value="1"/>
</dbReference>
<dbReference type="InterPro" id="IPR006674">
    <property type="entry name" value="HD_domain"/>
</dbReference>
<dbReference type="Pfam" id="PF13487">
    <property type="entry name" value="HD_5"/>
    <property type="match status" value="1"/>
</dbReference>
<sequence>MKLIKKINISLYELLFSISHITDMIDTNLNSHHEQVAYISFRLAKELGLEDNQQKDLILSAAIHDIGAFSIKRRLETLTFETKNGFEHAEAGAYLVSTFDYFANLTPIIRYHHLEWNYGKGDKFKDKDVPLSSHLLHLADRVAILINKNENILDQRNHIVKIIKDYSGNMLHSDLVKVFERLSYKEDFWFSVINTDIIRKDLKKLFKNWGLELDLNDLLGLSKFYSKIIDFRSNFTATHSKGVAVTAKEIANLLGWAQTKASKMEVAGYLHDLGKLAVPAEILEKPGRLTDSEMNIIKSHTFYTYHALDSIEGLEDIKEWAAFHHERLDGTGYPFKHNGKRLSIGSRILAVADIFTALTEDRPYRVGMDKNKTLMILDSMSKDNAIDGNIVAKIEENYSLINSIRESAQKDIKRDYSLLF</sequence>
<accession>A0A1C0A5S8</accession>
<dbReference type="InterPro" id="IPR037522">
    <property type="entry name" value="HD_GYP_dom"/>
</dbReference>
<comment type="caution">
    <text evidence="2">The sequence shown here is derived from an EMBL/GenBank/DDBJ whole genome shotgun (WGS) entry which is preliminary data.</text>
</comment>
<reference evidence="3" key="1">
    <citation type="submission" date="2016-07" db="EMBL/GenBank/DDBJ databases">
        <authorList>
            <person name="Florea S."/>
            <person name="Webb J.S."/>
            <person name="Jaromczyk J."/>
            <person name="Schardl C.L."/>
        </authorList>
    </citation>
    <scope>NUCLEOTIDE SEQUENCE [LARGE SCALE GENOMIC DNA]</scope>
    <source>
        <strain evidence="3">Z6</strain>
    </source>
</reference>
<feature type="domain" description="HD-GYP" evidence="1">
    <location>
        <begin position="214"/>
        <end position="410"/>
    </location>
</feature>
<proteinExistence type="predicted"/>
<dbReference type="SUPFAM" id="SSF109604">
    <property type="entry name" value="HD-domain/PDEase-like"/>
    <property type="match status" value="2"/>
</dbReference>
<dbReference type="RefSeq" id="WP_068719413.1">
    <property type="nucleotide sequence ID" value="NZ_LWDV01000010.1"/>
</dbReference>
<dbReference type="EMBL" id="LWDV01000010">
    <property type="protein sequence ID" value="OCL25501.1"/>
    <property type="molecule type" value="Genomic_DNA"/>
</dbReference>
<dbReference type="Gene3D" id="1.10.3210.10">
    <property type="entry name" value="Hypothetical protein af1432"/>
    <property type="match status" value="2"/>
</dbReference>
<evidence type="ECO:0000259" key="1">
    <source>
        <dbReference type="PROSITE" id="PS51832"/>
    </source>
</evidence>
<name>A0A1C0A5S8_9FIRM</name>
<dbReference type="Proteomes" id="UP000093514">
    <property type="component" value="Unassembled WGS sequence"/>
</dbReference>
<reference evidence="2 3" key="2">
    <citation type="submission" date="2016-08" db="EMBL/GenBank/DDBJ databases">
        <title>Orenia metallireducens sp. nov. strain Z6, a Novel Metal-reducing Firmicute from the Deep Subsurface.</title>
        <authorList>
            <person name="Maxim B.I."/>
            <person name="Kenneth K."/>
            <person name="Flynn T.M."/>
            <person name="Oloughlin E.J."/>
            <person name="Locke R.A."/>
            <person name="Weber J.R."/>
            <person name="Egan S.M."/>
            <person name="Mackie R.I."/>
            <person name="Cann I.K."/>
        </authorList>
    </citation>
    <scope>NUCLEOTIDE SEQUENCE [LARGE SCALE GENOMIC DNA]</scope>
    <source>
        <strain evidence="2 3">Z6</strain>
    </source>
</reference>
<dbReference type="SMART" id="SM00471">
    <property type="entry name" value="HDc"/>
    <property type="match status" value="2"/>
</dbReference>
<gene>
    <name evidence="2" type="ORF">U472_14255</name>
</gene>
<dbReference type="GO" id="GO:0016787">
    <property type="term" value="F:hydrolase activity"/>
    <property type="evidence" value="ECO:0007669"/>
    <property type="project" value="UniProtKB-KW"/>
</dbReference>
<dbReference type="OrthoDB" id="9804747at2"/>
<evidence type="ECO:0000313" key="2">
    <source>
        <dbReference type="EMBL" id="OCL25501.1"/>
    </source>
</evidence>
<dbReference type="Pfam" id="PF01966">
    <property type="entry name" value="HD"/>
    <property type="match status" value="1"/>
</dbReference>
<dbReference type="PANTHER" id="PTHR43155">
    <property type="entry name" value="CYCLIC DI-GMP PHOSPHODIESTERASE PA4108-RELATED"/>
    <property type="match status" value="1"/>
</dbReference>
<protein>
    <submittedName>
        <fullName evidence="2">Phosphohydrolase</fullName>
    </submittedName>
</protein>
<evidence type="ECO:0000313" key="3">
    <source>
        <dbReference type="Proteomes" id="UP000093514"/>
    </source>
</evidence>
<keyword evidence="3" id="KW-1185">Reference proteome</keyword>